<evidence type="ECO:0000313" key="1">
    <source>
        <dbReference type="EMBL" id="EOY21642.1"/>
    </source>
</evidence>
<organism evidence="1 2">
    <name type="scientific">Theobroma cacao</name>
    <name type="common">Cacao</name>
    <name type="synonym">Cocoa</name>
    <dbReference type="NCBI Taxonomy" id="3641"/>
    <lineage>
        <taxon>Eukaryota</taxon>
        <taxon>Viridiplantae</taxon>
        <taxon>Streptophyta</taxon>
        <taxon>Embryophyta</taxon>
        <taxon>Tracheophyta</taxon>
        <taxon>Spermatophyta</taxon>
        <taxon>Magnoliopsida</taxon>
        <taxon>eudicotyledons</taxon>
        <taxon>Gunneridae</taxon>
        <taxon>Pentapetalae</taxon>
        <taxon>rosids</taxon>
        <taxon>malvids</taxon>
        <taxon>Malvales</taxon>
        <taxon>Malvaceae</taxon>
        <taxon>Byttnerioideae</taxon>
        <taxon>Theobroma</taxon>
    </lineage>
</organism>
<protein>
    <submittedName>
        <fullName evidence="1">Uncharacterized protein</fullName>
    </submittedName>
</protein>
<reference evidence="1 2" key="1">
    <citation type="journal article" date="2013" name="Genome Biol.">
        <title>The genome sequence of the most widely cultivated cacao type and its use to identify candidate genes regulating pod color.</title>
        <authorList>
            <person name="Motamayor J.C."/>
            <person name="Mockaitis K."/>
            <person name="Schmutz J."/>
            <person name="Haiminen N."/>
            <person name="Iii D.L."/>
            <person name="Cornejo O."/>
            <person name="Findley S.D."/>
            <person name="Zheng P."/>
            <person name="Utro F."/>
            <person name="Royaert S."/>
            <person name="Saski C."/>
            <person name="Jenkins J."/>
            <person name="Podicheti R."/>
            <person name="Zhao M."/>
            <person name="Scheffler B.E."/>
            <person name="Stack J.C."/>
            <person name="Feltus F.A."/>
            <person name="Mustiga G.M."/>
            <person name="Amores F."/>
            <person name="Phillips W."/>
            <person name="Marelli J.P."/>
            <person name="May G.D."/>
            <person name="Shapiro H."/>
            <person name="Ma J."/>
            <person name="Bustamante C.D."/>
            <person name="Schnell R.J."/>
            <person name="Main D."/>
            <person name="Gilbert D."/>
            <person name="Parida L."/>
            <person name="Kuhn D.N."/>
        </authorList>
    </citation>
    <scope>NUCLEOTIDE SEQUENCE [LARGE SCALE GENOMIC DNA]</scope>
    <source>
        <strain evidence="2">cv. Matina 1-6</strain>
    </source>
</reference>
<dbReference type="AlphaFoldDB" id="A0A061FXR6"/>
<evidence type="ECO:0000313" key="2">
    <source>
        <dbReference type="Proteomes" id="UP000026915"/>
    </source>
</evidence>
<proteinExistence type="predicted"/>
<keyword evidence="2" id="KW-1185">Reference proteome</keyword>
<dbReference type="Gramene" id="EOY21642">
    <property type="protein sequence ID" value="EOY21642"/>
    <property type="gene ID" value="TCM_013626"/>
</dbReference>
<gene>
    <name evidence="1" type="ORF">TCM_013626</name>
</gene>
<dbReference type="EMBL" id="CM001881">
    <property type="protein sequence ID" value="EOY21642.1"/>
    <property type="molecule type" value="Genomic_DNA"/>
</dbReference>
<accession>A0A061FXR6</accession>
<dbReference type="InParanoid" id="A0A061FXR6"/>
<name>A0A061FXR6_THECC</name>
<sequence length="71" mass="8212">MNLQFLDDASPTVVLDDINYLQSILSLKWVERRVPFFGVSRVHHHEVVQRDVNSNHTSEDTLRASSIEVHI</sequence>
<dbReference type="HOGENOM" id="CLU_2745151_0_0_1"/>
<dbReference type="Proteomes" id="UP000026915">
    <property type="component" value="Chromosome 3"/>
</dbReference>